<keyword evidence="12" id="KW-1185">Reference proteome</keyword>
<accession>A0AAN6YIE3</accession>
<comment type="caution">
    <text evidence="11">The sequence shown here is derived from an EMBL/GenBank/DDBJ whole genome shotgun (WGS) entry which is preliminary data.</text>
</comment>
<reference evidence="11" key="2">
    <citation type="submission" date="2023-05" db="EMBL/GenBank/DDBJ databases">
        <authorList>
            <consortium name="Lawrence Berkeley National Laboratory"/>
            <person name="Steindorff A."/>
            <person name="Hensen N."/>
            <person name="Bonometti L."/>
            <person name="Westerberg I."/>
            <person name="Brannstrom I.O."/>
            <person name="Guillou S."/>
            <person name="Cros-Aarteil S."/>
            <person name="Calhoun S."/>
            <person name="Haridas S."/>
            <person name="Kuo A."/>
            <person name="Mondo S."/>
            <person name="Pangilinan J."/>
            <person name="Riley R."/>
            <person name="Labutti K."/>
            <person name="Andreopoulos B."/>
            <person name="Lipzen A."/>
            <person name="Chen C."/>
            <person name="Yanf M."/>
            <person name="Daum C."/>
            <person name="Ng V."/>
            <person name="Clum A."/>
            <person name="Ohm R."/>
            <person name="Martin F."/>
            <person name="Silar P."/>
            <person name="Natvig D."/>
            <person name="Lalanne C."/>
            <person name="Gautier V."/>
            <person name="Ament-Velasquez S.L."/>
            <person name="Kruys A."/>
            <person name="Hutchinson M.I."/>
            <person name="Powell A.J."/>
            <person name="Barry K."/>
            <person name="Miller A.N."/>
            <person name="Grigoriev I.V."/>
            <person name="Debuchy R."/>
            <person name="Gladieux P."/>
            <person name="Thoren M.H."/>
            <person name="Johannesson H."/>
        </authorList>
    </citation>
    <scope>NUCLEOTIDE SEQUENCE</scope>
    <source>
        <strain evidence="11">PSN293</strain>
    </source>
</reference>
<evidence type="ECO:0000313" key="12">
    <source>
        <dbReference type="Proteomes" id="UP001301769"/>
    </source>
</evidence>
<evidence type="ECO:0000256" key="4">
    <source>
        <dbReference type="ARBA" id="ARBA00022989"/>
    </source>
</evidence>
<keyword evidence="4 10" id="KW-1133">Transmembrane helix</keyword>
<evidence type="ECO:0000256" key="2">
    <source>
        <dbReference type="ARBA" id="ARBA00004685"/>
    </source>
</evidence>
<dbReference type="Proteomes" id="UP001301769">
    <property type="component" value="Unassembled WGS sequence"/>
</dbReference>
<dbReference type="AlphaFoldDB" id="A0AAN6YIE3"/>
<dbReference type="PANTHER" id="PTHR33365:SF11">
    <property type="entry name" value="TAT PATHWAY SIGNAL SEQUENCE"/>
    <property type="match status" value="1"/>
</dbReference>
<comment type="subcellular location">
    <subcellularLocation>
        <location evidence="1">Membrane</location>
        <topology evidence="1">Single-pass membrane protein</topology>
    </subcellularLocation>
</comment>
<evidence type="ECO:0000256" key="5">
    <source>
        <dbReference type="ARBA" id="ARBA00023002"/>
    </source>
</evidence>
<gene>
    <name evidence="11" type="ORF">QBC37DRAFT_409539</name>
</gene>
<evidence type="ECO:0000256" key="9">
    <source>
        <dbReference type="ARBA" id="ARBA00035112"/>
    </source>
</evidence>
<feature type="transmembrane region" description="Helical" evidence="10">
    <location>
        <begin position="108"/>
        <end position="133"/>
    </location>
</feature>
<dbReference type="InterPro" id="IPR021765">
    <property type="entry name" value="UstYa-like"/>
</dbReference>
<evidence type="ECO:0000256" key="1">
    <source>
        <dbReference type="ARBA" id="ARBA00004167"/>
    </source>
</evidence>
<evidence type="ECO:0000313" key="11">
    <source>
        <dbReference type="EMBL" id="KAK4219689.1"/>
    </source>
</evidence>
<protein>
    <submittedName>
        <fullName evidence="11">Uncharacterized protein</fullName>
    </submittedName>
</protein>
<keyword evidence="5" id="KW-0560">Oxidoreductase</keyword>
<dbReference type="Pfam" id="PF11807">
    <property type="entry name" value="UstYa"/>
    <property type="match status" value="1"/>
</dbReference>
<dbReference type="EMBL" id="MU858047">
    <property type="protein sequence ID" value="KAK4219689.1"/>
    <property type="molecule type" value="Genomic_DNA"/>
</dbReference>
<reference evidence="11" key="1">
    <citation type="journal article" date="2023" name="Mol. Phylogenet. Evol.">
        <title>Genome-scale phylogeny and comparative genomics of the fungal order Sordariales.</title>
        <authorList>
            <person name="Hensen N."/>
            <person name="Bonometti L."/>
            <person name="Westerberg I."/>
            <person name="Brannstrom I.O."/>
            <person name="Guillou S."/>
            <person name="Cros-Aarteil S."/>
            <person name="Calhoun S."/>
            <person name="Haridas S."/>
            <person name="Kuo A."/>
            <person name="Mondo S."/>
            <person name="Pangilinan J."/>
            <person name="Riley R."/>
            <person name="LaButti K."/>
            <person name="Andreopoulos B."/>
            <person name="Lipzen A."/>
            <person name="Chen C."/>
            <person name="Yan M."/>
            <person name="Daum C."/>
            <person name="Ng V."/>
            <person name="Clum A."/>
            <person name="Steindorff A."/>
            <person name="Ohm R.A."/>
            <person name="Martin F."/>
            <person name="Silar P."/>
            <person name="Natvig D.O."/>
            <person name="Lalanne C."/>
            <person name="Gautier V."/>
            <person name="Ament-Velasquez S.L."/>
            <person name="Kruys A."/>
            <person name="Hutchinson M.I."/>
            <person name="Powell A.J."/>
            <person name="Barry K."/>
            <person name="Miller A.N."/>
            <person name="Grigoriev I.V."/>
            <person name="Debuchy R."/>
            <person name="Gladieux P."/>
            <person name="Hiltunen Thoren M."/>
            <person name="Johannesson H."/>
        </authorList>
    </citation>
    <scope>NUCLEOTIDE SEQUENCE</scope>
    <source>
        <strain evidence="11">PSN293</strain>
    </source>
</reference>
<keyword evidence="7 10" id="KW-0472">Membrane</keyword>
<evidence type="ECO:0000256" key="6">
    <source>
        <dbReference type="ARBA" id="ARBA00023026"/>
    </source>
</evidence>
<evidence type="ECO:0000256" key="8">
    <source>
        <dbReference type="ARBA" id="ARBA00023180"/>
    </source>
</evidence>
<comment type="pathway">
    <text evidence="2">Mycotoxin biosynthesis.</text>
</comment>
<evidence type="ECO:0000256" key="10">
    <source>
        <dbReference type="SAM" id="Phobius"/>
    </source>
</evidence>
<keyword evidence="3 10" id="KW-0812">Transmembrane</keyword>
<dbReference type="GO" id="GO:0016491">
    <property type="term" value="F:oxidoreductase activity"/>
    <property type="evidence" value="ECO:0007669"/>
    <property type="project" value="UniProtKB-KW"/>
</dbReference>
<sequence>MEQMTCSMSRAATMVLINLNLPTFCRPTKHHPTSRALCQSPLSLTLFDVSALKMDDTKYERLSVDDHSEPDNGTKPLLDPSLNPKVTSWQTKTVTRLRRLVPPPTRPILSQTVIISYCAFTTTILVILTAIILSQQQLLISSHQPKEIFQATFGADPFYMSLDHKYDHLWEDLGSKGLIIKLPDADSDNGKPTPASISMFHQLHCLSSLRNALQQSREGVDPGLDWRDNDHWPHCLDYLRKTLLCRADDVVERRLVFDNGTVSRFIDGSQDLRQCGDSRRLIRIMREHGRLVNTVPFP</sequence>
<evidence type="ECO:0000256" key="3">
    <source>
        <dbReference type="ARBA" id="ARBA00022692"/>
    </source>
</evidence>
<keyword evidence="6" id="KW-0843">Virulence</keyword>
<proteinExistence type="inferred from homology"/>
<dbReference type="GO" id="GO:0043386">
    <property type="term" value="P:mycotoxin biosynthetic process"/>
    <property type="evidence" value="ECO:0007669"/>
    <property type="project" value="InterPro"/>
</dbReference>
<evidence type="ECO:0000256" key="7">
    <source>
        <dbReference type="ARBA" id="ARBA00023136"/>
    </source>
</evidence>
<organism evidence="11 12">
    <name type="scientific">Rhypophila decipiens</name>
    <dbReference type="NCBI Taxonomy" id="261697"/>
    <lineage>
        <taxon>Eukaryota</taxon>
        <taxon>Fungi</taxon>
        <taxon>Dikarya</taxon>
        <taxon>Ascomycota</taxon>
        <taxon>Pezizomycotina</taxon>
        <taxon>Sordariomycetes</taxon>
        <taxon>Sordariomycetidae</taxon>
        <taxon>Sordariales</taxon>
        <taxon>Naviculisporaceae</taxon>
        <taxon>Rhypophila</taxon>
    </lineage>
</organism>
<name>A0AAN6YIE3_9PEZI</name>
<keyword evidence="8" id="KW-0325">Glycoprotein</keyword>
<comment type="similarity">
    <text evidence="9">Belongs to the ustYa family.</text>
</comment>
<dbReference type="PANTHER" id="PTHR33365">
    <property type="entry name" value="YALI0B05434P"/>
    <property type="match status" value="1"/>
</dbReference>
<dbReference type="GO" id="GO:0016020">
    <property type="term" value="C:membrane"/>
    <property type="evidence" value="ECO:0007669"/>
    <property type="project" value="UniProtKB-SubCell"/>
</dbReference>